<comment type="caution">
    <text evidence="8">The sequence shown here is derived from an EMBL/GenBank/DDBJ whole genome shotgun (WGS) entry which is preliminary data.</text>
</comment>
<evidence type="ECO:0000256" key="3">
    <source>
        <dbReference type="ARBA" id="ARBA00022729"/>
    </source>
</evidence>
<organism evidence="8 9">
    <name type="scientific">Candidatus Cryptobacteroides intestinavium</name>
    <dbReference type="NCBI Taxonomy" id="2840766"/>
    <lineage>
        <taxon>Bacteria</taxon>
        <taxon>Pseudomonadati</taxon>
        <taxon>Bacteroidota</taxon>
        <taxon>Bacteroidia</taxon>
        <taxon>Bacteroidales</taxon>
        <taxon>Candidatus Cryptobacteroides</taxon>
    </lineage>
</organism>
<dbReference type="InterPro" id="IPR012944">
    <property type="entry name" value="SusD_RagB_dom"/>
</dbReference>
<evidence type="ECO:0000256" key="4">
    <source>
        <dbReference type="ARBA" id="ARBA00023136"/>
    </source>
</evidence>
<dbReference type="Proteomes" id="UP000823661">
    <property type="component" value="Unassembled WGS sequence"/>
</dbReference>
<comment type="subcellular location">
    <subcellularLocation>
        <location evidence="1">Cell outer membrane</location>
    </subcellularLocation>
</comment>
<dbReference type="InterPro" id="IPR011990">
    <property type="entry name" value="TPR-like_helical_dom_sf"/>
</dbReference>
<evidence type="ECO:0000256" key="2">
    <source>
        <dbReference type="ARBA" id="ARBA00006275"/>
    </source>
</evidence>
<dbReference type="AlphaFoldDB" id="A0A9D9HI85"/>
<sequence>MNIINDSDIMKFIRNIFLGAGMLAALGLTSCEDGLSTSSESILNEEQVYSDYSLAEMGVLSIYEILTVQYSHRDRYLPWYGFNTDIECYNSTTYQERTTGIAQYDFTTTNTQMDNTNGNPYNNLVIGIERANLAIRGLETYADLTDPDMRYLRAEAITARAFLYTELMKAYGEVPARFEPIDSETMYVNKSDRDVIYKRLLSDLESVFEDLPWPGQSAATMTVDRVSRAFAEGLYARLCLMASGWAHRPDEGQAGTGNGGSNRLTDDPELQKSVLYPKALAALKDVIQNSGLYLYPSYEQLWRDFNNFDLEAGKEVIFVIPFGNNRGRWNYTFAVPATANTAGNLTANDRGGTVGVVPTLYYKYGDHDTRRDVSCVNYEWQKDVNGNDVQVPAGLMNWYFGKYRYDWMVDHPFTNTNDDGAKPVYMRYSDILLMAAEIANDSEGGARSEADAKEWLLEVRKRAYAGNESEAEAYVNGLSGENDIFDAIVDERAFEFVGEFLRKNDLIRWNLLGEKLEEARQETIAFWPGGTDTEGEVEDYDWTVTGMGPGLWYRYIDDNGTIEMYGNHPGELVTRDAAPVGLGTGWICYTDSQGDPASYFSGSGINARANSLWHVDRFGENIDDNPEFTKHTYWPIPQGTIDQQNGALVNDYDY</sequence>
<dbReference type="SUPFAM" id="SSF48452">
    <property type="entry name" value="TPR-like"/>
    <property type="match status" value="1"/>
</dbReference>
<evidence type="ECO:0000259" key="6">
    <source>
        <dbReference type="Pfam" id="PF07980"/>
    </source>
</evidence>
<name>A0A9D9HI85_9BACT</name>
<feature type="domain" description="SusD-like N-terminal" evidence="7">
    <location>
        <begin position="105"/>
        <end position="213"/>
    </location>
</feature>
<gene>
    <name evidence="8" type="ORF">IAC06_05745</name>
</gene>
<evidence type="ECO:0000313" key="8">
    <source>
        <dbReference type="EMBL" id="MBO8452369.1"/>
    </source>
</evidence>
<dbReference type="Pfam" id="PF14322">
    <property type="entry name" value="SusD-like_3"/>
    <property type="match status" value="1"/>
</dbReference>
<reference evidence="8" key="1">
    <citation type="submission" date="2020-10" db="EMBL/GenBank/DDBJ databases">
        <authorList>
            <person name="Gilroy R."/>
        </authorList>
    </citation>
    <scope>NUCLEOTIDE SEQUENCE</scope>
    <source>
        <strain evidence="8">B1-20833</strain>
    </source>
</reference>
<evidence type="ECO:0000313" key="9">
    <source>
        <dbReference type="Proteomes" id="UP000823661"/>
    </source>
</evidence>
<dbReference type="EMBL" id="JADIMI010000056">
    <property type="protein sequence ID" value="MBO8452369.1"/>
    <property type="molecule type" value="Genomic_DNA"/>
</dbReference>
<dbReference type="GO" id="GO:0009279">
    <property type="term" value="C:cell outer membrane"/>
    <property type="evidence" value="ECO:0007669"/>
    <property type="project" value="UniProtKB-SubCell"/>
</dbReference>
<feature type="domain" description="RagB/SusD" evidence="6">
    <location>
        <begin position="364"/>
        <end position="649"/>
    </location>
</feature>
<dbReference type="Gene3D" id="1.25.40.390">
    <property type="match status" value="1"/>
</dbReference>
<keyword evidence="4" id="KW-0472">Membrane</keyword>
<keyword evidence="5" id="KW-0998">Cell outer membrane</keyword>
<evidence type="ECO:0000256" key="1">
    <source>
        <dbReference type="ARBA" id="ARBA00004442"/>
    </source>
</evidence>
<comment type="similarity">
    <text evidence="2">Belongs to the SusD family.</text>
</comment>
<proteinExistence type="inferred from homology"/>
<dbReference type="Pfam" id="PF07980">
    <property type="entry name" value="SusD_RagB"/>
    <property type="match status" value="1"/>
</dbReference>
<protein>
    <submittedName>
        <fullName evidence="8">RagB/SusD family nutrient uptake outer membrane protein</fullName>
    </submittedName>
</protein>
<evidence type="ECO:0000256" key="5">
    <source>
        <dbReference type="ARBA" id="ARBA00023237"/>
    </source>
</evidence>
<reference evidence="8" key="2">
    <citation type="journal article" date="2021" name="PeerJ">
        <title>Extensive microbial diversity within the chicken gut microbiome revealed by metagenomics and culture.</title>
        <authorList>
            <person name="Gilroy R."/>
            <person name="Ravi A."/>
            <person name="Getino M."/>
            <person name="Pursley I."/>
            <person name="Horton D.L."/>
            <person name="Alikhan N.F."/>
            <person name="Baker D."/>
            <person name="Gharbi K."/>
            <person name="Hall N."/>
            <person name="Watson M."/>
            <person name="Adriaenssens E.M."/>
            <person name="Foster-Nyarko E."/>
            <person name="Jarju S."/>
            <person name="Secka A."/>
            <person name="Antonio M."/>
            <person name="Oren A."/>
            <person name="Chaudhuri R.R."/>
            <person name="La Ragione R."/>
            <person name="Hildebrand F."/>
            <person name="Pallen M.J."/>
        </authorList>
    </citation>
    <scope>NUCLEOTIDE SEQUENCE</scope>
    <source>
        <strain evidence="8">B1-20833</strain>
    </source>
</reference>
<keyword evidence="3" id="KW-0732">Signal</keyword>
<accession>A0A9D9HI85</accession>
<dbReference type="InterPro" id="IPR033985">
    <property type="entry name" value="SusD-like_N"/>
</dbReference>
<evidence type="ECO:0000259" key="7">
    <source>
        <dbReference type="Pfam" id="PF14322"/>
    </source>
</evidence>